<name>A0A428MU94_9BACI</name>
<protein>
    <submittedName>
        <fullName evidence="1">Uncharacterized protein</fullName>
    </submittedName>
</protein>
<evidence type="ECO:0000313" key="1">
    <source>
        <dbReference type="EMBL" id="RSL29713.1"/>
    </source>
</evidence>
<gene>
    <name evidence="1" type="ORF">D7Z54_29740</name>
</gene>
<comment type="caution">
    <text evidence="1">The sequence shown here is derived from an EMBL/GenBank/DDBJ whole genome shotgun (WGS) entry which is preliminary data.</text>
</comment>
<dbReference type="Proteomes" id="UP000275076">
    <property type="component" value="Unassembled WGS sequence"/>
</dbReference>
<sequence>MVPLLDGKLNWRGKIRTLVPLFGGKAVKMMQFVVDSGTDVHERLGNGEIEGNNGSFVRAAVTFLGSSLMNNRNVDLSTTIDGIFRCWTIEFRMFRGSGKKVTGF</sequence>
<accession>A0A428MU94</accession>
<dbReference type="AlphaFoldDB" id="A0A428MU94"/>
<organism evidence="1 2">
    <name type="scientific">Salibacterium salarium</name>
    <dbReference type="NCBI Taxonomy" id="284579"/>
    <lineage>
        <taxon>Bacteria</taxon>
        <taxon>Bacillati</taxon>
        <taxon>Bacillota</taxon>
        <taxon>Bacilli</taxon>
        <taxon>Bacillales</taxon>
        <taxon>Bacillaceae</taxon>
    </lineage>
</organism>
<keyword evidence="2" id="KW-1185">Reference proteome</keyword>
<proteinExistence type="predicted"/>
<dbReference type="EMBL" id="RBVX01000054">
    <property type="protein sequence ID" value="RSL29713.1"/>
    <property type="molecule type" value="Genomic_DNA"/>
</dbReference>
<evidence type="ECO:0000313" key="2">
    <source>
        <dbReference type="Proteomes" id="UP000275076"/>
    </source>
</evidence>
<dbReference type="RefSeq" id="WP_125561989.1">
    <property type="nucleotide sequence ID" value="NZ_RBVX01000054.1"/>
</dbReference>
<reference evidence="1 2" key="1">
    <citation type="submission" date="2018-10" db="EMBL/GenBank/DDBJ databases">
        <title>Draft genome sequence of Bacillus salarius IM0101, isolated from a hypersaline soil in Inner Mongolia, China.</title>
        <authorList>
            <person name="Yamprayoonswat W."/>
            <person name="Boonvisut S."/>
            <person name="Jumpathong W."/>
            <person name="Sittihan S."/>
            <person name="Ruangsuj P."/>
            <person name="Wanthongcharoen S."/>
            <person name="Thongpramul N."/>
            <person name="Pimmason S."/>
            <person name="Yu B."/>
            <person name="Yasawong M."/>
        </authorList>
    </citation>
    <scope>NUCLEOTIDE SEQUENCE [LARGE SCALE GENOMIC DNA]</scope>
    <source>
        <strain evidence="1 2">IM0101</strain>
    </source>
</reference>